<reference evidence="3" key="1">
    <citation type="submission" date="2022-08" db="EMBL/GenBank/DDBJ databases">
        <authorList>
            <consortium name="DOE Joint Genome Institute"/>
            <person name="Min B."/>
            <person name="Riley R."/>
            <person name="Sierra-Patev S."/>
            <person name="Naranjo-Ortiz M."/>
            <person name="Looney B."/>
            <person name="Konkel Z."/>
            <person name="Slot J.C."/>
            <person name="Sakamoto Y."/>
            <person name="Steenwyk J.L."/>
            <person name="Rokas A."/>
            <person name="Carro J."/>
            <person name="Camarero S."/>
            <person name="Ferreira P."/>
            <person name="Molpeceres G."/>
            <person name="Ruiz-Duenas F.J."/>
            <person name="Serrano A."/>
            <person name="Henrissat B."/>
            <person name="Drula E."/>
            <person name="Hughes K.W."/>
            <person name="Mata J.L."/>
            <person name="Ishikawa N.K."/>
            <person name="Vargas-Isla R."/>
            <person name="Ushijima S."/>
            <person name="Smith C.A."/>
            <person name="Ahrendt S."/>
            <person name="Andreopoulos W."/>
            <person name="He G."/>
            <person name="Labutti K."/>
            <person name="Lipzen A."/>
            <person name="Ng V."/>
            <person name="Sandor L."/>
            <person name="Barry K."/>
            <person name="Martinez A.T."/>
            <person name="Xiao Y."/>
            <person name="Gibbons J.G."/>
            <person name="Terashima K."/>
            <person name="Hibbett D.S."/>
            <person name="Grigoriev I.V."/>
        </authorList>
    </citation>
    <scope>NUCLEOTIDE SEQUENCE</scope>
    <source>
        <strain evidence="3">TFB9207</strain>
    </source>
</reference>
<keyword evidence="4" id="KW-1185">Reference proteome</keyword>
<protein>
    <submittedName>
        <fullName evidence="3">Uncharacterized protein</fullName>
    </submittedName>
</protein>
<evidence type="ECO:0000256" key="2">
    <source>
        <dbReference type="SAM" id="SignalP"/>
    </source>
</evidence>
<feature type="region of interest" description="Disordered" evidence="1">
    <location>
        <begin position="131"/>
        <end position="154"/>
    </location>
</feature>
<name>A0AA38PIN8_9AGAR</name>
<evidence type="ECO:0000313" key="3">
    <source>
        <dbReference type="EMBL" id="KAJ3843619.1"/>
    </source>
</evidence>
<feature type="compositionally biased region" description="Low complexity" evidence="1">
    <location>
        <begin position="142"/>
        <end position="154"/>
    </location>
</feature>
<feature type="compositionally biased region" description="Basic and acidic residues" evidence="1">
    <location>
        <begin position="131"/>
        <end position="141"/>
    </location>
</feature>
<gene>
    <name evidence="3" type="ORF">F5878DRAFT_656545</name>
</gene>
<evidence type="ECO:0000313" key="4">
    <source>
        <dbReference type="Proteomes" id="UP001163846"/>
    </source>
</evidence>
<feature type="signal peptide" evidence="2">
    <location>
        <begin position="1"/>
        <end position="18"/>
    </location>
</feature>
<comment type="caution">
    <text evidence="3">The sequence shown here is derived from an EMBL/GenBank/DDBJ whole genome shotgun (WGS) entry which is preliminary data.</text>
</comment>
<sequence>MRINPSTVLLAMFVAAASTPIDKTASRDLEIRGVSNGATPPAHPGQPSRPLCPPLAKAPELEKRLTDLQRSMTEFEQRHPHWWTRVRQKASKMMTEQMAKVKGKASQSRFEQKESLRKHCEELKMLLNKLKRSESESEHSNSESAYSNSESEQSNLDTVIVIEDDSSNPCTGSTSDVKEQVEGMVEQYEGMVDQVMVAMDGVGNIGSEVIDQVANIVAGLLNFGADFLSALGDS</sequence>
<organism evidence="3 4">
    <name type="scientific">Lentinula raphanica</name>
    <dbReference type="NCBI Taxonomy" id="153919"/>
    <lineage>
        <taxon>Eukaryota</taxon>
        <taxon>Fungi</taxon>
        <taxon>Dikarya</taxon>
        <taxon>Basidiomycota</taxon>
        <taxon>Agaricomycotina</taxon>
        <taxon>Agaricomycetes</taxon>
        <taxon>Agaricomycetidae</taxon>
        <taxon>Agaricales</taxon>
        <taxon>Marasmiineae</taxon>
        <taxon>Omphalotaceae</taxon>
        <taxon>Lentinula</taxon>
    </lineage>
</organism>
<dbReference type="Proteomes" id="UP001163846">
    <property type="component" value="Unassembled WGS sequence"/>
</dbReference>
<dbReference type="AlphaFoldDB" id="A0AA38PIN8"/>
<dbReference type="EMBL" id="MU805971">
    <property type="protein sequence ID" value="KAJ3843619.1"/>
    <property type="molecule type" value="Genomic_DNA"/>
</dbReference>
<evidence type="ECO:0000256" key="1">
    <source>
        <dbReference type="SAM" id="MobiDB-lite"/>
    </source>
</evidence>
<accession>A0AA38PIN8</accession>
<feature type="chain" id="PRO_5041222907" evidence="2">
    <location>
        <begin position="19"/>
        <end position="234"/>
    </location>
</feature>
<keyword evidence="2" id="KW-0732">Signal</keyword>
<proteinExistence type="predicted"/>